<dbReference type="EMBL" id="JAATJH010000005">
    <property type="protein sequence ID" value="NJC27699.1"/>
    <property type="molecule type" value="Genomic_DNA"/>
</dbReference>
<organism evidence="1 2">
    <name type="scientific">Neolewinella antarctica</name>
    <dbReference type="NCBI Taxonomy" id="442734"/>
    <lineage>
        <taxon>Bacteria</taxon>
        <taxon>Pseudomonadati</taxon>
        <taxon>Bacteroidota</taxon>
        <taxon>Saprospiria</taxon>
        <taxon>Saprospirales</taxon>
        <taxon>Lewinellaceae</taxon>
        <taxon>Neolewinella</taxon>
    </lineage>
</organism>
<protein>
    <submittedName>
        <fullName evidence="1">Uncharacterized protein</fullName>
    </submittedName>
</protein>
<evidence type="ECO:0000313" key="2">
    <source>
        <dbReference type="Proteomes" id="UP000770785"/>
    </source>
</evidence>
<accession>A0ABX0XEF8</accession>
<dbReference type="RefSeq" id="WP_168039024.1">
    <property type="nucleotide sequence ID" value="NZ_JAATJH010000005.1"/>
</dbReference>
<name>A0ABX0XEF8_9BACT</name>
<comment type="caution">
    <text evidence="1">The sequence shown here is derived from an EMBL/GenBank/DDBJ whole genome shotgun (WGS) entry which is preliminary data.</text>
</comment>
<sequence length="209" mass="24644">MVFKDGFAGWTFEISDYSLRSKRNFANLSTESQLEFFRQSLDVANGISERLSDFNLFNLKKYNLNGNEVLIEDMDMYLDSENPEAIEGFVLTGDVGFYQRGQLKWISHEMEIEVEVKLGLVSVMLLTDKWMPIGYDYKINGFNDARINSNRLETCLLSMENIGFRLPYNYNEVTQEYVCTQFEFKMYYAESFGRDIEGKYQKWIRSFQF</sequence>
<proteinExistence type="predicted"/>
<evidence type="ECO:0000313" key="1">
    <source>
        <dbReference type="EMBL" id="NJC27699.1"/>
    </source>
</evidence>
<gene>
    <name evidence="1" type="ORF">GGR27_003216</name>
</gene>
<reference evidence="1 2" key="1">
    <citation type="submission" date="2020-03" db="EMBL/GenBank/DDBJ databases">
        <title>Genomic Encyclopedia of Type Strains, Phase IV (KMG-IV): sequencing the most valuable type-strain genomes for metagenomic binning, comparative biology and taxonomic classification.</title>
        <authorList>
            <person name="Goeker M."/>
        </authorList>
    </citation>
    <scope>NUCLEOTIDE SEQUENCE [LARGE SCALE GENOMIC DNA]</scope>
    <source>
        <strain evidence="1 2">DSM 105096</strain>
    </source>
</reference>
<dbReference type="Proteomes" id="UP000770785">
    <property type="component" value="Unassembled WGS sequence"/>
</dbReference>
<keyword evidence="2" id="KW-1185">Reference proteome</keyword>